<keyword evidence="1" id="KW-0472">Membrane</keyword>
<dbReference type="OrthoDB" id="4379419at2"/>
<proteinExistence type="predicted"/>
<keyword evidence="1" id="KW-0812">Transmembrane</keyword>
<dbReference type="KEGG" id="gom:D7316_04839"/>
<sequence>MAVDKAKSKAVSEVVRQHPGMSLAAVSPGIALFLIVGVLVNWPLAILLGLVGAGAGYYFLTRQK</sequence>
<gene>
    <name evidence="2" type="ORF">D7316_04839</name>
</gene>
<keyword evidence="3" id="KW-1185">Reference proteome</keyword>
<accession>A0A3G8JUM3</accession>
<evidence type="ECO:0000313" key="2">
    <source>
        <dbReference type="EMBL" id="AZG48222.1"/>
    </source>
</evidence>
<dbReference type="EMBL" id="CP033972">
    <property type="protein sequence ID" value="AZG48222.1"/>
    <property type="molecule type" value="Genomic_DNA"/>
</dbReference>
<name>A0A3G8JUM3_9ACTN</name>
<dbReference type="AlphaFoldDB" id="A0A3G8JUM3"/>
<evidence type="ECO:0000313" key="3">
    <source>
        <dbReference type="Proteomes" id="UP000271469"/>
    </source>
</evidence>
<dbReference type="Proteomes" id="UP000271469">
    <property type="component" value="Chromosome"/>
</dbReference>
<organism evidence="2 3">
    <name type="scientific">Gordonia insulae</name>
    <dbReference type="NCBI Taxonomy" id="2420509"/>
    <lineage>
        <taxon>Bacteria</taxon>
        <taxon>Bacillati</taxon>
        <taxon>Actinomycetota</taxon>
        <taxon>Actinomycetes</taxon>
        <taxon>Mycobacteriales</taxon>
        <taxon>Gordoniaceae</taxon>
        <taxon>Gordonia</taxon>
    </lineage>
</organism>
<reference evidence="2 3" key="1">
    <citation type="submission" date="2018-11" db="EMBL/GenBank/DDBJ databases">
        <title>Gordonia insulae sp. nov., isolated from an island soil.</title>
        <authorList>
            <person name="Kim Y.S."/>
            <person name="Kim S.B."/>
        </authorList>
    </citation>
    <scope>NUCLEOTIDE SEQUENCE [LARGE SCALE GENOMIC DNA]</scope>
    <source>
        <strain evidence="2 3">MMS17-SY073</strain>
    </source>
</reference>
<feature type="transmembrane region" description="Helical" evidence="1">
    <location>
        <begin position="30"/>
        <end position="60"/>
    </location>
</feature>
<dbReference type="RefSeq" id="WP_124710461.1">
    <property type="nucleotide sequence ID" value="NZ_CP033972.1"/>
</dbReference>
<evidence type="ECO:0000256" key="1">
    <source>
        <dbReference type="SAM" id="Phobius"/>
    </source>
</evidence>
<protein>
    <submittedName>
        <fullName evidence="2">Uncharacterized protein</fullName>
    </submittedName>
</protein>
<keyword evidence="1" id="KW-1133">Transmembrane helix</keyword>